<dbReference type="PANTHER" id="PTHR35766">
    <property type="entry name" value="OS08G0543600 PROTEIN"/>
    <property type="match status" value="1"/>
</dbReference>
<dbReference type="FunCoup" id="A0A2G5DZA2">
    <property type="interactions" value="2824"/>
</dbReference>
<feature type="region of interest" description="Disordered" evidence="2">
    <location>
        <begin position="325"/>
        <end position="368"/>
    </location>
</feature>
<evidence type="ECO:0000313" key="4">
    <source>
        <dbReference type="EMBL" id="PIA48791.1"/>
    </source>
</evidence>
<reference evidence="4 5" key="1">
    <citation type="submission" date="2017-09" db="EMBL/GenBank/DDBJ databases">
        <title>WGS assembly of Aquilegia coerulea Goldsmith.</title>
        <authorList>
            <person name="Hodges S."/>
            <person name="Kramer E."/>
            <person name="Nordborg M."/>
            <person name="Tomkins J."/>
            <person name="Borevitz J."/>
            <person name="Derieg N."/>
            <person name="Yan J."/>
            <person name="Mihaltcheva S."/>
            <person name="Hayes R.D."/>
            <person name="Rokhsar D."/>
        </authorList>
    </citation>
    <scope>NUCLEOTIDE SEQUENCE [LARGE SCALE GENOMIC DNA]</scope>
    <source>
        <strain evidence="5">cv. Goldsmith</strain>
    </source>
</reference>
<feature type="region of interest" description="Disordered" evidence="2">
    <location>
        <begin position="821"/>
        <end position="869"/>
    </location>
</feature>
<evidence type="ECO:0000256" key="2">
    <source>
        <dbReference type="SAM" id="MobiDB-lite"/>
    </source>
</evidence>
<protein>
    <recommendedName>
        <fullName evidence="3">DUF7725 domain-containing protein</fullName>
    </recommendedName>
</protein>
<evidence type="ECO:0000256" key="1">
    <source>
        <dbReference type="SAM" id="Coils"/>
    </source>
</evidence>
<dbReference type="OrthoDB" id="2020644at2759"/>
<feature type="compositionally biased region" description="Polar residues" evidence="2">
    <location>
        <begin position="821"/>
        <end position="848"/>
    </location>
</feature>
<feature type="coiled-coil region" evidence="1">
    <location>
        <begin position="135"/>
        <end position="245"/>
    </location>
</feature>
<keyword evidence="5" id="KW-1185">Reference proteome</keyword>
<feature type="compositionally biased region" description="Basic and acidic residues" evidence="2">
    <location>
        <begin position="30"/>
        <end position="47"/>
    </location>
</feature>
<evidence type="ECO:0000259" key="3">
    <source>
        <dbReference type="Pfam" id="PF24851"/>
    </source>
</evidence>
<dbReference type="InParanoid" id="A0A2G5DZA2"/>
<feature type="compositionally biased region" description="Low complexity" evidence="2">
    <location>
        <begin position="18"/>
        <end position="27"/>
    </location>
</feature>
<sequence>MEPTTTTTTAVPNGRVASISSSSSSSSQPIRKEWRAISDHPIRDHPIRNSSSNEELDRLKLGDERTIYEVQQSQTDVDYCSIALDPTATTLDNDLLQQRLHDISMQRERLQHMEIDLRAQIGTRSHLIEMQNTFTNQINEQINAVANLKERLQEREQAIRELELKMEEKDRELRAIKIDNEAAWAKEDLIREQNQEILAYRREHDNYEAERAQQLQQIHELKEHIQEKERQYLKLEEQHRVLQETILYKDEQLREAQAWVQRMDAMQSTTNHSLQSELRERTEQFNHFWLGCQRQFADMERHHLQAIQQLQLELAEARQRSGIYTDESSIDRANSEEASSFGQTKGTQFTVNEDGTISSNPRVVPNGNLDDYQPFAAFGNAPVKTEHAPGVPFPSSVLGLGAYIPPGQVTALHPFFIPQQGVPHSVPPTNSHVSESHLGHFLPMPASSSHQEWQNQQAVADGSQLANQNQFQALQTEQSISSSHGQFVYEQSADGHIPHPGYVVANIAPTQETGSAISASHEEAQGLVYPQPQQKQENSPEFHEAMKLDSFDKKVETKVTDDATTKLTSKEGQGMITEKQQSAASVQQSTNPSHLLHSGVAKECNESSVVLPESSISSGRTSNLMAAGNVLEPKLLDERSLLACIVRAIPAGSGGRIRISSTLPNRLGKMLAPLHWHDYKKKYGKLDEFVAVHPELFVIEGDAIQLREGAQEIISATTAIAKVAAAAAASAPYSSVLPSVAVTPMAQTHRIKKVPSIDSKPGKIGSSDVLLAPADTGDKFSQQSRMQNQHSNGVYSICQGLTNVKILSKPKLEVNGMQSEIRSSSVHGTNSDGTRLATHTNKGTTNVRPGNFGGKQQARDIGAAAVSRR</sequence>
<feature type="domain" description="DUF7725" evidence="3">
    <location>
        <begin position="635"/>
        <end position="707"/>
    </location>
</feature>
<keyword evidence="1" id="KW-0175">Coiled coil</keyword>
<name>A0A2G5DZA2_AQUCA</name>
<dbReference type="Pfam" id="PF24851">
    <property type="entry name" value="DUF7725"/>
    <property type="match status" value="1"/>
</dbReference>
<dbReference type="PANTHER" id="PTHR35766:SF1">
    <property type="entry name" value="OS08G0543600 PROTEIN"/>
    <property type="match status" value="1"/>
</dbReference>
<gene>
    <name evidence="4" type="ORF">AQUCO_01300014v1</name>
</gene>
<proteinExistence type="predicted"/>
<dbReference type="InterPro" id="IPR056142">
    <property type="entry name" value="DUF7725"/>
</dbReference>
<evidence type="ECO:0000313" key="5">
    <source>
        <dbReference type="Proteomes" id="UP000230069"/>
    </source>
</evidence>
<dbReference type="Proteomes" id="UP000230069">
    <property type="component" value="Unassembled WGS sequence"/>
</dbReference>
<dbReference type="STRING" id="218851.A0A2G5DZA2"/>
<organism evidence="4 5">
    <name type="scientific">Aquilegia coerulea</name>
    <name type="common">Rocky mountain columbine</name>
    <dbReference type="NCBI Taxonomy" id="218851"/>
    <lineage>
        <taxon>Eukaryota</taxon>
        <taxon>Viridiplantae</taxon>
        <taxon>Streptophyta</taxon>
        <taxon>Embryophyta</taxon>
        <taxon>Tracheophyta</taxon>
        <taxon>Spermatophyta</taxon>
        <taxon>Magnoliopsida</taxon>
        <taxon>Ranunculales</taxon>
        <taxon>Ranunculaceae</taxon>
        <taxon>Thalictroideae</taxon>
        <taxon>Aquilegia</taxon>
    </lineage>
</organism>
<dbReference type="EMBL" id="KZ305030">
    <property type="protein sequence ID" value="PIA48791.1"/>
    <property type="molecule type" value="Genomic_DNA"/>
</dbReference>
<feature type="region of interest" description="Disordered" evidence="2">
    <location>
        <begin position="564"/>
        <end position="586"/>
    </location>
</feature>
<dbReference type="AlphaFoldDB" id="A0A2G5DZA2"/>
<feature type="region of interest" description="Disordered" evidence="2">
    <location>
        <begin position="1"/>
        <end position="56"/>
    </location>
</feature>
<accession>A0A2G5DZA2</accession>
<feature type="compositionally biased region" description="Polar residues" evidence="2">
    <location>
        <begin position="336"/>
        <end position="361"/>
    </location>
</feature>